<evidence type="ECO:0000256" key="7">
    <source>
        <dbReference type="SAM" id="Phobius"/>
    </source>
</evidence>
<dbReference type="PANTHER" id="PTHR32285">
    <property type="entry name" value="PROTEIN TRICHOME BIREFRINGENCE-LIKE 9-RELATED"/>
    <property type="match status" value="1"/>
</dbReference>
<dbReference type="InterPro" id="IPR029962">
    <property type="entry name" value="TBL"/>
</dbReference>
<dbReference type="Pfam" id="PF14416">
    <property type="entry name" value="PMR5N"/>
    <property type="match status" value="1"/>
</dbReference>
<feature type="domain" description="Trichome birefringence-like C-terminal" evidence="8">
    <location>
        <begin position="129"/>
        <end position="415"/>
    </location>
</feature>
<keyword evidence="11" id="KW-1185">Reference proteome</keyword>
<dbReference type="AlphaFoldDB" id="A0AA88D5I0"/>
<evidence type="ECO:0000256" key="2">
    <source>
        <dbReference type="ARBA" id="ARBA00007727"/>
    </source>
</evidence>
<keyword evidence="6 7" id="KW-0472">Membrane</keyword>
<keyword evidence="5 7" id="KW-1133">Transmembrane helix</keyword>
<reference evidence="10" key="1">
    <citation type="submission" date="2023-07" db="EMBL/GenBank/DDBJ databases">
        <title>draft genome sequence of fig (Ficus carica).</title>
        <authorList>
            <person name="Takahashi T."/>
            <person name="Nishimura K."/>
        </authorList>
    </citation>
    <scope>NUCLEOTIDE SEQUENCE</scope>
</reference>
<organism evidence="10 11">
    <name type="scientific">Ficus carica</name>
    <name type="common">Common fig</name>
    <dbReference type="NCBI Taxonomy" id="3494"/>
    <lineage>
        <taxon>Eukaryota</taxon>
        <taxon>Viridiplantae</taxon>
        <taxon>Streptophyta</taxon>
        <taxon>Embryophyta</taxon>
        <taxon>Tracheophyta</taxon>
        <taxon>Spermatophyta</taxon>
        <taxon>Magnoliopsida</taxon>
        <taxon>eudicotyledons</taxon>
        <taxon>Gunneridae</taxon>
        <taxon>Pentapetalae</taxon>
        <taxon>rosids</taxon>
        <taxon>fabids</taxon>
        <taxon>Rosales</taxon>
        <taxon>Moraceae</taxon>
        <taxon>Ficeae</taxon>
        <taxon>Ficus</taxon>
    </lineage>
</organism>
<dbReference type="GO" id="GO:0016413">
    <property type="term" value="F:O-acetyltransferase activity"/>
    <property type="evidence" value="ECO:0007669"/>
    <property type="project" value="InterPro"/>
</dbReference>
<evidence type="ECO:0000256" key="6">
    <source>
        <dbReference type="ARBA" id="ARBA00023136"/>
    </source>
</evidence>
<accession>A0AA88D5I0</accession>
<dbReference type="PANTHER" id="PTHR32285:SF213">
    <property type="entry name" value="PROTEIN TRICHOME BIREFRINGENCE-LIKE 11"/>
    <property type="match status" value="1"/>
</dbReference>
<dbReference type="InterPro" id="IPR026057">
    <property type="entry name" value="TBL_C"/>
</dbReference>
<feature type="domain" description="Trichome birefringence-like N-terminal" evidence="9">
    <location>
        <begin position="90"/>
        <end position="128"/>
    </location>
</feature>
<evidence type="ECO:0000256" key="4">
    <source>
        <dbReference type="ARBA" id="ARBA00022968"/>
    </source>
</evidence>
<feature type="transmembrane region" description="Helical" evidence="7">
    <location>
        <begin position="27"/>
        <end position="46"/>
    </location>
</feature>
<proteinExistence type="inferred from homology"/>
<keyword evidence="4" id="KW-0735">Signal-anchor</keyword>
<comment type="caution">
    <text evidence="10">The sequence shown here is derived from an EMBL/GenBank/DDBJ whole genome shotgun (WGS) entry which is preliminary data.</text>
</comment>
<sequence>MSKLELEAMPGVSEAFKKFKRLFEPSLGVLGFFFVTVCVIFFFFYVDSRAFSRGFRFSGQSERFVWLQRKGSSVDEIPRVEFLGKNDALCNVFDGDWVWDQSYPLYQSKDCRFLDEGFRCSENGRPDLFDAKLMLEKLRGKRLVFVGDSIGRNQWESLLCMLASAEPNKDSIYEVNGSPITKHNGFLIFKFKNFNCTIEYYRSPFLVPQSRRPAGSPAKIKTTLKLDQMDWTSPQWRNADVLVLNTGHWWNYGKTIRGGCYFQEGAEVKMEMKVEEAYRRSMETVLQWIEKNINSNKTQVFFRTYAPVHFRDGDWKSGGSCHLETLPELGSSSAPSNNWEQFHIANSVFSSHSNMLEAMNLKVLNVTWMTGRRKDGHSSLYYLGPNLGPVSPHRQDCSHWCLPGVPDTWNELLYALFLKHEANRSRNSSTTKHSLNSST</sequence>
<dbReference type="Proteomes" id="UP001187192">
    <property type="component" value="Unassembled WGS sequence"/>
</dbReference>
<dbReference type="Pfam" id="PF13839">
    <property type="entry name" value="PC-Esterase"/>
    <property type="match status" value="1"/>
</dbReference>
<evidence type="ECO:0000256" key="1">
    <source>
        <dbReference type="ARBA" id="ARBA00004167"/>
    </source>
</evidence>
<evidence type="ECO:0000259" key="8">
    <source>
        <dbReference type="Pfam" id="PF13839"/>
    </source>
</evidence>
<evidence type="ECO:0000256" key="5">
    <source>
        <dbReference type="ARBA" id="ARBA00022989"/>
    </source>
</evidence>
<name>A0AA88D5I0_FICCA</name>
<evidence type="ECO:0008006" key="12">
    <source>
        <dbReference type="Google" id="ProtNLM"/>
    </source>
</evidence>
<comment type="subcellular location">
    <subcellularLocation>
        <location evidence="1">Membrane</location>
        <topology evidence="1">Single-pass membrane protein</topology>
    </subcellularLocation>
</comment>
<dbReference type="GO" id="GO:0016020">
    <property type="term" value="C:membrane"/>
    <property type="evidence" value="ECO:0007669"/>
    <property type="project" value="UniProtKB-SubCell"/>
</dbReference>
<evidence type="ECO:0000256" key="3">
    <source>
        <dbReference type="ARBA" id="ARBA00022692"/>
    </source>
</evidence>
<dbReference type="InterPro" id="IPR025846">
    <property type="entry name" value="TBL_N"/>
</dbReference>
<dbReference type="GO" id="GO:0005794">
    <property type="term" value="C:Golgi apparatus"/>
    <property type="evidence" value="ECO:0007669"/>
    <property type="project" value="TreeGrafter"/>
</dbReference>
<keyword evidence="3 7" id="KW-0812">Transmembrane</keyword>
<protein>
    <recommendedName>
        <fullName evidence="12">Trichome birefringence-like N-terminal domain-containing protein</fullName>
    </recommendedName>
</protein>
<gene>
    <name evidence="10" type="ORF">TIFTF001_015789</name>
</gene>
<evidence type="ECO:0000259" key="9">
    <source>
        <dbReference type="Pfam" id="PF14416"/>
    </source>
</evidence>
<evidence type="ECO:0000313" key="10">
    <source>
        <dbReference type="EMBL" id="GMN46613.1"/>
    </source>
</evidence>
<dbReference type="EMBL" id="BTGU01000023">
    <property type="protein sequence ID" value="GMN46613.1"/>
    <property type="molecule type" value="Genomic_DNA"/>
</dbReference>
<evidence type="ECO:0000313" key="11">
    <source>
        <dbReference type="Proteomes" id="UP001187192"/>
    </source>
</evidence>
<comment type="similarity">
    <text evidence="2">Belongs to the PC-esterase family. TBL subfamily.</text>
</comment>